<evidence type="ECO:0000259" key="5">
    <source>
        <dbReference type="PROSITE" id="PS50600"/>
    </source>
</evidence>
<dbReference type="PROSITE" id="PS50600">
    <property type="entry name" value="ULP_PROTEASE"/>
    <property type="match status" value="1"/>
</dbReference>
<dbReference type="GO" id="GO:0008234">
    <property type="term" value="F:cysteine-type peptidase activity"/>
    <property type="evidence" value="ECO:0007669"/>
    <property type="project" value="UniProtKB-KW"/>
</dbReference>
<dbReference type="GO" id="GO:0019784">
    <property type="term" value="F:deNEDDylase activity"/>
    <property type="evidence" value="ECO:0007669"/>
    <property type="project" value="InterPro"/>
</dbReference>
<dbReference type="InterPro" id="IPR038765">
    <property type="entry name" value="Papain-like_cys_pep_sf"/>
</dbReference>
<evidence type="ECO:0000313" key="6">
    <source>
        <dbReference type="EMBL" id="KOX81054.1"/>
    </source>
</evidence>
<dbReference type="InterPro" id="IPR003653">
    <property type="entry name" value="Peptidase_C48_C"/>
</dbReference>
<evidence type="ECO:0000256" key="4">
    <source>
        <dbReference type="ARBA" id="ARBA00022807"/>
    </source>
</evidence>
<evidence type="ECO:0000256" key="1">
    <source>
        <dbReference type="ARBA" id="ARBA00005234"/>
    </source>
</evidence>
<keyword evidence="2 6" id="KW-0645">Protease</keyword>
<accession>A0A0N0BKT4</accession>
<dbReference type="EMBL" id="KQ435692">
    <property type="protein sequence ID" value="KOX81054.1"/>
    <property type="molecule type" value="Genomic_DNA"/>
</dbReference>
<evidence type="ECO:0000256" key="2">
    <source>
        <dbReference type="ARBA" id="ARBA00022670"/>
    </source>
</evidence>
<dbReference type="PANTHER" id="PTHR46468:SF1">
    <property type="entry name" value="SENTRIN-SPECIFIC PROTEASE 8"/>
    <property type="match status" value="1"/>
</dbReference>
<dbReference type="GO" id="GO:0000338">
    <property type="term" value="P:protein deneddylation"/>
    <property type="evidence" value="ECO:0007669"/>
    <property type="project" value="TreeGrafter"/>
</dbReference>
<dbReference type="AlphaFoldDB" id="A0A0N0BKT4"/>
<dbReference type="InterPro" id="IPR044613">
    <property type="entry name" value="Nep1/2-like"/>
</dbReference>
<reference evidence="6 7" key="1">
    <citation type="submission" date="2015-07" db="EMBL/GenBank/DDBJ databases">
        <title>The genome of Melipona quadrifasciata.</title>
        <authorList>
            <person name="Pan H."/>
            <person name="Kapheim K."/>
        </authorList>
    </citation>
    <scope>NUCLEOTIDE SEQUENCE [LARGE SCALE GENOMIC DNA]</scope>
    <source>
        <strain evidence="6">0111107301</strain>
        <tissue evidence="6">Whole body</tissue>
    </source>
</reference>
<dbReference type="GO" id="GO:0006508">
    <property type="term" value="P:proteolysis"/>
    <property type="evidence" value="ECO:0007669"/>
    <property type="project" value="UniProtKB-KW"/>
</dbReference>
<dbReference type="PANTHER" id="PTHR46468">
    <property type="entry name" value="SENTRIN-SPECIFIC PROTEASE 8"/>
    <property type="match status" value="1"/>
</dbReference>
<dbReference type="Proteomes" id="UP000053105">
    <property type="component" value="Unassembled WGS sequence"/>
</dbReference>
<dbReference type="OrthoDB" id="5065855at2759"/>
<name>A0A0N0BKT4_9HYME</name>
<dbReference type="Gene3D" id="3.40.395.10">
    <property type="entry name" value="Adenoviral Proteinase, Chain A"/>
    <property type="match status" value="1"/>
</dbReference>
<protein>
    <submittedName>
        <fullName evidence="6">Sentrin-specific protease 8</fullName>
    </submittedName>
</protein>
<dbReference type="STRING" id="166423.A0A0N0BKT4"/>
<feature type="domain" description="Ubiquitin-like protease family profile" evidence="5">
    <location>
        <begin position="16"/>
        <end position="179"/>
    </location>
</feature>
<keyword evidence="7" id="KW-1185">Reference proteome</keyword>
<sequence>MAKDPSNEIVLSYYDSLLRANDVALLQGPHWLNDVIIGFYFEYLNETLNKNEKKELYFISPELTQLLKMTDSSQYNIFLDPLNVSEYKCILFPLNNCDRKDAAGGSHWSLLIFCKQDKTCYHFDSSKGYNDNIAAKFAKNIMNCVLYKDESNKFVDIDCPQQDNGYDCGVYVLCLADVITKHVLKTGRIDGCNYSQIKKLVHAKRTELLNLINDLKCTGVGITMSANALALNTYFKKKKITVGLSWTYTGMGPIVMAQDSHKNYENIYQNKLLENFSENKQGGGTLNFVKGKFGSQYLYYDDEEDGASNIDIIDPGTLMMS</sequence>
<comment type="similarity">
    <text evidence="1">Belongs to the peptidase C48 family.</text>
</comment>
<keyword evidence="3" id="KW-0378">Hydrolase</keyword>
<dbReference type="SUPFAM" id="SSF54001">
    <property type="entry name" value="Cysteine proteinases"/>
    <property type="match status" value="1"/>
</dbReference>
<evidence type="ECO:0000256" key="3">
    <source>
        <dbReference type="ARBA" id="ARBA00022801"/>
    </source>
</evidence>
<proteinExistence type="inferred from homology"/>
<keyword evidence="4" id="KW-0788">Thiol protease</keyword>
<organism evidence="6 7">
    <name type="scientific">Melipona quadrifasciata</name>
    <dbReference type="NCBI Taxonomy" id="166423"/>
    <lineage>
        <taxon>Eukaryota</taxon>
        <taxon>Metazoa</taxon>
        <taxon>Ecdysozoa</taxon>
        <taxon>Arthropoda</taxon>
        <taxon>Hexapoda</taxon>
        <taxon>Insecta</taxon>
        <taxon>Pterygota</taxon>
        <taxon>Neoptera</taxon>
        <taxon>Endopterygota</taxon>
        <taxon>Hymenoptera</taxon>
        <taxon>Apocrita</taxon>
        <taxon>Aculeata</taxon>
        <taxon>Apoidea</taxon>
        <taxon>Anthophila</taxon>
        <taxon>Apidae</taxon>
        <taxon>Melipona</taxon>
    </lineage>
</organism>
<evidence type="ECO:0000313" key="7">
    <source>
        <dbReference type="Proteomes" id="UP000053105"/>
    </source>
</evidence>
<dbReference type="Pfam" id="PF02902">
    <property type="entry name" value="Peptidase_C48"/>
    <property type="match status" value="1"/>
</dbReference>
<gene>
    <name evidence="6" type="ORF">WN51_09979</name>
</gene>